<evidence type="ECO:0000313" key="2">
    <source>
        <dbReference type="Proteomes" id="UP000193346"/>
    </source>
</evidence>
<evidence type="ECO:0000313" key="1">
    <source>
        <dbReference type="EMBL" id="OSI36181.1"/>
    </source>
</evidence>
<comment type="caution">
    <text evidence="1">The sequence shown here is derived from an EMBL/GenBank/DDBJ whole genome shotgun (WGS) entry which is preliminary data.</text>
</comment>
<proteinExistence type="predicted"/>
<dbReference type="RefSeq" id="WP_085418005.1">
    <property type="nucleotide sequence ID" value="NZ_MTAC01000005.1"/>
</dbReference>
<keyword evidence="2" id="KW-1185">Reference proteome</keyword>
<organism evidence="1 2">
    <name type="scientific">Neisseria dumasiana</name>
    <dbReference type="NCBI Taxonomy" id="1931275"/>
    <lineage>
        <taxon>Bacteria</taxon>
        <taxon>Pseudomonadati</taxon>
        <taxon>Pseudomonadota</taxon>
        <taxon>Betaproteobacteria</taxon>
        <taxon>Neisseriales</taxon>
        <taxon>Neisseriaceae</taxon>
        <taxon>Neisseria</taxon>
    </lineage>
</organism>
<protein>
    <submittedName>
        <fullName evidence="1">Uncharacterized protein</fullName>
    </submittedName>
</protein>
<dbReference type="Proteomes" id="UP000193346">
    <property type="component" value="Unassembled WGS sequence"/>
</dbReference>
<reference evidence="1 2" key="1">
    <citation type="submission" date="2017-01" db="EMBL/GenBank/DDBJ databases">
        <authorList>
            <person name="Wolfgang W.J."/>
            <person name="Cole J."/>
            <person name="Wroblewski D."/>
            <person name="Mcginnis J."/>
            <person name="Musser K.A."/>
        </authorList>
    </citation>
    <scope>NUCLEOTIDE SEQUENCE [LARGE SCALE GENOMIC DNA]</scope>
    <source>
        <strain evidence="1 2">93087</strain>
    </source>
</reference>
<sequence>VINCIEEDQEKKKIIYNYFSGGDKSLIKELSFEYIISEEKINKIFSISKNNHCIIDFDYWVTDMDIYKNTLFVSSHEGIDSIATNRQEVINEEPKFEFIPSQKNTLIKQQVFDITLGNYSRLIAACGSQGALQINTKGERGGVHELATDEYQLSSKFWINCDWDASAGIAVIKNKLEQEFFKFNNKFEKGIDFLETENSFEELSKEEKKKVEREERQKAIQKKYPEKISIENKGIINSWIEQEKGDRKIILFDGVLEFHQFNLGEDNSINEKIEDIYKSSFVMQTEKLTELNKDLVLETQKTDFGIIIETLEELFIVPSKKNISNINKSFSSITNWRTFPKSKNYRNQLHIVQDDYVSIIGVDFE</sequence>
<dbReference type="EMBL" id="MTAC01000005">
    <property type="protein sequence ID" value="OSI36181.1"/>
    <property type="molecule type" value="Genomic_DNA"/>
</dbReference>
<gene>
    <name evidence="1" type="ORF">BV913_03245</name>
</gene>
<name>A0ABX3WQ48_9NEIS</name>
<accession>A0ABX3WQ48</accession>
<feature type="non-terminal residue" evidence="1">
    <location>
        <position position="1"/>
    </location>
</feature>